<dbReference type="RefSeq" id="XP_040642658.1">
    <property type="nucleotide sequence ID" value="XM_040777717.1"/>
</dbReference>
<protein>
    <submittedName>
        <fullName evidence="2">Uncharacterized protein</fullName>
    </submittedName>
</protein>
<proteinExistence type="predicted"/>
<feature type="transmembrane region" description="Helical" evidence="1">
    <location>
        <begin position="6"/>
        <end position="27"/>
    </location>
</feature>
<keyword evidence="1" id="KW-0472">Membrane</keyword>
<dbReference type="EMBL" id="KK088412">
    <property type="protein sequence ID" value="EYE98970.1"/>
    <property type="molecule type" value="Genomic_DNA"/>
</dbReference>
<evidence type="ECO:0000313" key="3">
    <source>
        <dbReference type="Proteomes" id="UP000019804"/>
    </source>
</evidence>
<name>A0A017SRR9_ASPRC</name>
<keyword evidence="3" id="KW-1185">Reference proteome</keyword>
<evidence type="ECO:0000313" key="2">
    <source>
        <dbReference type="EMBL" id="EYE98970.1"/>
    </source>
</evidence>
<keyword evidence="1" id="KW-0812">Transmembrane</keyword>
<dbReference type="OrthoDB" id="10430355at2759"/>
<reference evidence="3" key="1">
    <citation type="journal article" date="2014" name="Nat. Commun.">
        <title>Genomic adaptations of the halophilic Dead Sea filamentous fungus Eurotium rubrum.</title>
        <authorList>
            <person name="Kis-Papo T."/>
            <person name="Weig A.R."/>
            <person name="Riley R."/>
            <person name="Persoh D."/>
            <person name="Salamov A."/>
            <person name="Sun H."/>
            <person name="Lipzen A."/>
            <person name="Wasser S.P."/>
            <person name="Rambold G."/>
            <person name="Grigoriev I.V."/>
            <person name="Nevo E."/>
        </authorList>
    </citation>
    <scope>NUCLEOTIDE SEQUENCE [LARGE SCALE GENOMIC DNA]</scope>
    <source>
        <strain evidence="3">CBS 135680</strain>
    </source>
</reference>
<organism evidence="2 3">
    <name type="scientific">Aspergillus ruber (strain CBS 135680)</name>
    <dbReference type="NCBI Taxonomy" id="1388766"/>
    <lineage>
        <taxon>Eukaryota</taxon>
        <taxon>Fungi</taxon>
        <taxon>Dikarya</taxon>
        <taxon>Ascomycota</taxon>
        <taxon>Pezizomycotina</taxon>
        <taxon>Eurotiomycetes</taxon>
        <taxon>Eurotiomycetidae</taxon>
        <taxon>Eurotiales</taxon>
        <taxon>Aspergillaceae</taxon>
        <taxon>Aspergillus</taxon>
        <taxon>Aspergillus subgen. Aspergillus</taxon>
    </lineage>
</organism>
<dbReference type="AlphaFoldDB" id="A0A017SRR9"/>
<sequence length="54" mass="5958">MDAYLFALSGVGISGLFDFLFSFVVYLQGCFRFGDLAGGLYLSVHITLPYRPDS</sequence>
<dbReference type="HOGENOM" id="CLU_3049939_0_0_1"/>
<accession>A0A017SRR9</accession>
<dbReference type="GeneID" id="63692841"/>
<dbReference type="Proteomes" id="UP000019804">
    <property type="component" value="Unassembled WGS sequence"/>
</dbReference>
<gene>
    <name evidence="2" type="ORF">EURHEDRAFT_121264</name>
</gene>
<evidence type="ECO:0000256" key="1">
    <source>
        <dbReference type="SAM" id="Phobius"/>
    </source>
</evidence>
<keyword evidence="1" id="KW-1133">Transmembrane helix</keyword>